<protein>
    <submittedName>
        <fullName evidence="1">Uncharacterized protein</fullName>
    </submittedName>
</protein>
<gene>
    <name evidence="1" type="primary">ORF48043</name>
</gene>
<accession>A0A0B6Z6N9</accession>
<organism evidence="1">
    <name type="scientific">Arion vulgaris</name>
    <dbReference type="NCBI Taxonomy" id="1028688"/>
    <lineage>
        <taxon>Eukaryota</taxon>
        <taxon>Metazoa</taxon>
        <taxon>Spiralia</taxon>
        <taxon>Lophotrochozoa</taxon>
        <taxon>Mollusca</taxon>
        <taxon>Gastropoda</taxon>
        <taxon>Heterobranchia</taxon>
        <taxon>Euthyneura</taxon>
        <taxon>Panpulmonata</taxon>
        <taxon>Eupulmonata</taxon>
        <taxon>Stylommatophora</taxon>
        <taxon>Helicina</taxon>
        <taxon>Arionoidea</taxon>
        <taxon>Arionidae</taxon>
        <taxon>Arion</taxon>
    </lineage>
</organism>
<evidence type="ECO:0000313" key="1">
    <source>
        <dbReference type="EMBL" id="CEK63365.1"/>
    </source>
</evidence>
<feature type="non-terminal residue" evidence="1">
    <location>
        <position position="65"/>
    </location>
</feature>
<reference evidence="1" key="1">
    <citation type="submission" date="2014-12" db="EMBL/GenBank/DDBJ databases">
        <title>Insight into the proteome of Arion vulgaris.</title>
        <authorList>
            <person name="Aradska J."/>
            <person name="Bulat T."/>
            <person name="Smidak R."/>
            <person name="Sarate P."/>
            <person name="Gangsoo J."/>
            <person name="Sialana F."/>
            <person name="Bilban M."/>
            <person name="Lubec G."/>
        </authorList>
    </citation>
    <scope>NUCLEOTIDE SEQUENCE</scope>
    <source>
        <tissue evidence="1">Skin</tissue>
    </source>
</reference>
<name>A0A0B6Z6N9_9EUPU</name>
<sequence length="65" mass="7367">MTIIGYPTKYDCRSNMLESLLVPPTTTKGNLVIDRFASVWTKMKKGHDCARAITLFFLNVDLKSD</sequence>
<dbReference type="EMBL" id="HACG01016500">
    <property type="protein sequence ID" value="CEK63365.1"/>
    <property type="molecule type" value="Transcribed_RNA"/>
</dbReference>
<dbReference type="AlphaFoldDB" id="A0A0B6Z6N9"/>
<proteinExistence type="predicted"/>